<proteinExistence type="predicted"/>
<dbReference type="AlphaFoldDB" id="A0A2T4JDM0"/>
<keyword evidence="2" id="KW-1185">Reference proteome</keyword>
<dbReference type="Proteomes" id="UP000241362">
    <property type="component" value="Unassembled WGS sequence"/>
</dbReference>
<evidence type="ECO:0000313" key="2">
    <source>
        <dbReference type="Proteomes" id="UP000241362"/>
    </source>
</evidence>
<dbReference type="RefSeq" id="WP_107671926.1">
    <property type="nucleotide sequence ID" value="NZ_PZKE01000002.1"/>
</dbReference>
<comment type="caution">
    <text evidence="1">The sequence shown here is derived from an EMBL/GenBank/DDBJ whole genome shotgun (WGS) entry which is preliminary data.</text>
</comment>
<name>A0A2T4JDM0_FUSBL</name>
<evidence type="ECO:0000313" key="1">
    <source>
        <dbReference type="EMBL" id="PTE15918.1"/>
    </source>
</evidence>
<dbReference type="EMBL" id="PZKE01000002">
    <property type="protein sequence ID" value="PTE15918.1"/>
    <property type="molecule type" value="Genomic_DNA"/>
</dbReference>
<reference evidence="1 2" key="1">
    <citation type="submission" date="2018-03" db="EMBL/GenBank/DDBJ databases">
        <title>Rhodobacter blasticus.</title>
        <authorList>
            <person name="Meyer T.E."/>
            <person name="Miller S."/>
            <person name="Lodha T."/>
            <person name="Gandham S."/>
            <person name="Chintalapati S."/>
            <person name="Chintalapati V.R."/>
        </authorList>
    </citation>
    <scope>NUCLEOTIDE SEQUENCE [LARGE SCALE GENOMIC DNA]</scope>
    <source>
        <strain evidence="1 2">DSM 2131</strain>
    </source>
</reference>
<protein>
    <submittedName>
        <fullName evidence="1">Uncharacterized protein</fullName>
    </submittedName>
</protein>
<gene>
    <name evidence="1" type="ORF">C5F44_02445</name>
</gene>
<organism evidence="1 2">
    <name type="scientific">Fuscovulum blasticum DSM 2131</name>
    <dbReference type="NCBI Taxonomy" id="1188250"/>
    <lineage>
        <taxon>Bacteria</taxon>
        <taxon>Pseudomonadati</taxon>
        <taxon>Pseudomonadota</taxon>
        <taxon>Alphaproteobacteria</taxon>
        <taxon>Rhodobacterales</taxon>
        <taxon>Paracoccaceae</taxon>
        <taxon>Pseudogemmobacter</taxon>
    </lineage>
</organism>
<accession>A0A2T4JDM0</accession>
<sequence length="62" mass="6546">MTKAPYKVRRAGWVAGARVAKGDTVWLTPAEAKYEPAAMIAPVPAKTRPGRKAPVKAAEVAS</sequence>